<dbReference type="EMBL" id="JBEGDP010000002">
    <property type="protein sequence ID" value="MEQ7846159.1"/>
    <property type="molecule type" value="Genomic_DNA"/>
</dbReference>
<reference evidence="3 4" key="1">
    <citation type="submission" date="2024-02" db="EMBL/GenBank/DDBJ databases">
        <title>Full genome sequence of Nocardioides kribbensis.</title>
        <authorList>
            <person name="Poletto B.L."/>
            <person name="Silva G."/>
            <person name="Galante D."/>
            <person name="Campos K.R."/>
            <person name="Santos M.B.N."/>
            <person name="Sacchi C.T."/>
        </authorList>
    </citation>
    <scope>NUCLEOTIDE SEQUENCE [LARGE SCALE GENOMIC DNA]</scope>
    <source>
        <strain evidence="3 4">O4R</strain>
    </source>
</reference>
<dbReference type="InterPro" id="IPR008763">
    <property type="entry name" value="Peptidase_S55"/>
</dbReference>
<feature type="chain" id="PRO_5046868362" evidence="1">
    <location>
        <begin position="37"/>
        <end position="580"/>
    </location>
</feature>
<keyword evidence="1" id="KW-0732">Signal</keyword>
<comment type="caution">
    <text evidence="3">The sequence shown here is derived from an EMBL/GenBank/DDBJ whole genome shotgun (WGS) entry which is preliminary data.</text>
</comment>
<accession>A0ABV1NUI0</accession>
<evidence type="ECO:0000259" key="2">
    <source>
        <dbReference type="PROSITE" id="PS51494"/>
    </source>
</evidence>
<gene>
    <name evidence="3" type="ORF">V6R90_02635</name>
</gene>
<keyword evidence="4" id="KW-1185">Reference proteome</keyword>
<dbReference type="InterPro" id="IPR009003">
    <property type="entry name" value="Peptidase_S1_PA"/>
</dbReference>
<evidence type="ECO:0000313" key="3">
    <source>
        <dbReference type="EMBL" id="MEQ7846159.1"/>
    </source>
</evidence>
<dbReference type="Proteomes" id="UP001482520">
    <property type="component" value="Unassembled WGS sequence"/>
</dbReference>
<sequence>MTRPSTTRRGRALVASTAAAGLFLGAAAVASGPAQSAEPAEDCTPTYPQEQITADAAVTGLTVSEGTTPEAFEGSIIGVLDDGIAPGVDMIMADLTSPAIDAAGGIWSGMSGSPVYIDGQLVGAVAYGLSWGSSPIAGITPFAEMDDYLTSGTRRVDVDARAARQIAASSDVTASQAEQGFRQLRMPVGISGMTQKRIDMVRESDKKYFSEQTYAVGAVGRAAAADATEETIVAGGNLATTLSYGDVTAGAVGTATSVCGGEVVGFGHPFAFFGETTLGLNPADALYVQPDSLGAPFKVANIAPAVGTITDDRTTGITGTFATLPDTTTVASTVSFDGRERTGSSDAYVKRFLADTVFGQLLVNHDRVLDSYIPGTEAQSWTITGTDELGAPFEISSADTYVSDYDISFESVFELADLAYALSRIDGVQVDDITVDSDVDTSTDTLKVTGLQQRKGGEWTTIGRRTNLVAKAGSTLDLRAVLTAVDDTVTYAPVSVKIPSRAKRSAFLVVQGGASDYTNNYRIKSVAQAVKAYADPVRNDEVSAELYANGKGLRRSFVTQSGPYDEVVRGQRYVDIRVRR</sequence>
<proteinExistence type="predicted"/>
<evidence type="ECO:0000256" key="1">
    <source>
        <dbReference type="SAM" id="SignalP"/>
    </source>
</evidence>
<organism evidence="3 4">
    <name type="scientific">Nocardioides kribbensis</name>
    <dbReference type="NCBI Taxonomy" id="305517"/>
    <lineage>
        <taxon>Bacteria</taxon>
        <taxon>Bacillati</taxon>
        <taxon>Actinomycetota</taxon>
        <taxon>Actinomycetes</taxon>
        <taxon>Propionibacteriales</taxon>
        <taxon>Nocardioidaceae</taxon>
        <taxon>Nocardioides</taxon>
    </lineage>
</organism>
<protein>
    <submittedName>
        <fullName evidence="3">SpoIVB peptidase S55 domain-containing protein</fullName>
    </submittedName>
</protein>
<dbReference type="SUPFAM" id="SSF50494">
    <property type="entry name" value="Trypsin-like serine proteases"/>
    <property type="match status" value="1"/>
</dbReference>
<name>A0ABV1NUI0_9ACTN</name>
<feature type="domain" description="Peptidase S55" evidence="2">
    <location>
        <begin position="1"/>
        <end position="161"/>
    </location>
</feature>
<dbReference type="RefSeq" id="WP_056904094.1">
    <property type="nucleotide sequence ID" value="NZ_JBEFDI010000241.1"/>
</dbReference>
<dbReference type="PROSITE" id="PS51494">
    <property type="entry name" value="SPOIVB"/>
    <property type="match status" value="1"/>
</dbReference>
<feature type="signal peptide" evidence="1">
    <location>
        <begin position="1"/>
        <end position="36"/>
    </location>
</feature>
<evidence type="ECO:0000313" key="4">
    <source>
        <dbReference type="Proteomes" id="UP001482520"/>
    </source>
</evidence>
<dbReference type="Pfam" id="PF05580">
    <property type="entry name" value="Peptidase_S55"/>
    <property type="match status" value="1"/>
</dbReference>